<feature type="transmembrane region" description="Helical" evidence="11">
    <location>
        <begin position="38"/>
        <end position="58"/>
    </location>
</feature>
<reference evidence="16 17" key="1">
    <citation type="submission" date="2016-10" db="EMBL/GenBank/DDBJ databases">
        <authorList>
            <person name="de Groot N.N."/>
        </authorList>
    </citation>
    <scope>NUCLEOTIDE SEQUENCE [LARGE SCALE GENOMIC DNA]</scope>
    <source>
        <strain evidence="16 17">AA1</strain>
    </source>
</reference>
<feature type="transmembrane region" description="Helical" evidence="11">
    <location>
        <begin position="124"/>
        <end position="151"/>
    </location>
</feature>
<feature type="transmembrane region" description="Helical" evidence="11">
    <location>
        <begin position="99"/>
        <end position="118"/>
    </location>
</feature>
<keyword evidence="4" id="KW-0808">Transferase</keyword>
<name>A0A1G5J901_9BACT</name>
<dbReference type="SUPFAM" id="SSF55785">
    <property type="entry name" value="PYP-like sensor domain (PAS domain)"/>
    <property type="match status" value="1"/>
</dbReference>
<accession>A0A1G5J901</accession>
<dbReference type="InterPro" id="IPR005467">
    <property type="entry name" value="His_kinase_dom"/>
</dbReference>
<keyword evidence="3 9" id="KW-0597">Phosphoprotein</keyword>
<dbReference type="PROSITE" id="PS50112">
    <property type="entry name" value="PAS"/>
    <property type="match status" value="1"/>
</dbReference>
<dbReference type="CDD" id="cd00130">
    <property type="entry name" value="PAS"/>
    <property type="match status" value="1"/>
</dbReference>
<gene>
    <name evidence="16" type="ORF">SAMN05216233_12656</name>
</gene>
<dbReference type="InterPro" id="IPR003594">
    <property type="entry name" value="HATPase_dom"/>
</dbReference>
<dbReference type="PROSITE" id="PS50109">
    <property type="entry name" value="HIS_KIN"/>
    <property type="match status" value="1"/>
</dbReference>
<dbReference type="Gene3D" id="3.30.450.20">
    <property type="entry name" value="PAS domain"/>
    <property type="match status" value="1"/>
</dbReference>
<feature type="modified residue" description="4-aspartylphosphate" evidence="9">
    <location>
        <position position="925"/>
    </location>
</feature>
<dbReference type="STRING" id="419481.SAMN05216233_12656"/>
<evidence type="ECO:0000259" key="13">
    <source>
        <dbReference type="PROSITE" id="PS50110"/>
    </source>
</evidence>
<keyword evidence="11" id="KW-0812">Transmembrane</keyword>
<proteinExistence type="predicted"/>
<dbReference type="PROSITE" id="PS50110">
    <property type="entry name" value="RESPONSE_REGULATORY"/>
    <property type="match status" value="1"/>
</dbReference>
<feature type="transmembrane region" description="Helical" evidence="11">
    <location>
        <begin position="196"/>
        <end position="215"/>
    </location>
</feature>
<dbReference type="AlphaFoldDB" id="A0A1G5J901"/>
<dbReference type="SMART" id="SM00387">
    <property type="entry name" value="HATPase_c"/>
    <property type="match status" value="1"/>
</dbReference>
<evidence type="ECO:0000313" key="17">
    <source>
        <dbReference type="Proteomes" id="UP000198870"/>
    </source>
</evidence>
<feature type="transmembrane region" description="Helical" evidence="11">
    <location>
        <begin position="6"/>
        <end position="26"/>
    </location>
</feature>
<dbReference type="EMBL" id="FMUX01000026">
    <property type="protein sequence ID" value="SCY84843.1"/>
    <property type="molecule type" value="Genomic_DNA"/>
</dbReference>
<dbReference type="PANTHER" id="PTHR43065">
    <property type="entry name" value="SENSOR HISTIDINE KINASE"/>
    <property type="match status" value="1"/>
</dbReference>
<dbReference type="SMART" id="SM00388">
    <property type="entry name" value="HisKA"/>
    <property type="match status" value="1"/>
</dbReference>
<dbReference type="PROSITE" id="PS50113">
    <property type="entry name" value="PAC"/>
    <property type="match status" value="1"/>
</dbReference>
<dbReference type="Gene3D" id="3.30.565.10">
    <property type="entry name" value="Histidine kinase-like ATPase, C-terminal domain"/>
    <property type="match status" value="1"/>
</dbReference>
<dbReference type="InterPro" id="IPR000700">
    <property type="entry name" value="PAS-assoc_C"/>
</dbReference>
<dbReference type="InterPro" id="IPR004358">
    <property type="entry name" value="Sig_transdc_His_kin-like_C"/>
</dbReference>
<dbReference type="SMART" id="SM00091">
    <property type="entry name" value="PAS"/>
    <property type="match status" value="1"/>
</dbReference>
<evidence type="ECO:0000256" key="7">
    <source>
        <dbReference type="ARBA" id="ARBA00022840"/>
    </source>
</evidence>
<feature type="transmembrane region" description="Helical" evidence="11">
    <location>
        <begin position="70"/>
        <end position="87"/>
    </location>
</feature>
<organism evidence="16 17">
    <name type="scientific">Desulfoluna spongiiphila</name>
    <dbReference type="NCBI Taxonomy" id="419481"/>
    <lineage>
        <taxon>Bacteria</taxon>
        <taxon>Pseudomonadati</taxon>
        <taxon>Thermodesulfobacteriota</taxon>
        <taxon>Desulfobacteria</taxon>
        <taxon>Desulfobacterales</taxon>
        <taxon>Desulfolunaceae</taxon>
        <taxon>Desulfoluna</taxon>
    </lineage>
</organism>
<dbReference type="InterPro" id="IPR036097">
    <property type="entry name" value="HisK_dim/P_sf"/>
</dbReference>
<evidence type="ECO:0000256" key="1">
    <source>
        <dbReference type="ARBA" id="ARBA00000085"/>
    </source>
</evidence>
<dbReference type="CDD" id="cd17546">
    <property type="entry name" value="REC_hyHK_CKI1_RcsC-like"/>
    <property type="match status" value="1"/>
</dbReference>
<dbReference type="InterPro" id="IPR036890">
    <property type="entry name" value="HATPase_C_sf"/>
</dbReference>
<dbReference type="Gene3D" id="1.10.287.130">
    <property type="match status" value="1"/>
</dbReference>
<keyword evidence="7" id="KW-0067">ATP-binding</keyword>
<evidence type="ECO:0000256" key="4">
    <source>
        <dbReference type="ARBA" id="ARBA00022679"/>
    </source>
</evidence>
<dbReference type="InterPro" id="IPR000014">
    <property type="entry name" value="PAS"/>
</dbReference>
<evidence type="ECO:0000259" key="15">
    <source>
        <dbReference type="PROSITE" id="PS50113"/>
    </source>
</evidence>
<dbReference type="CDD" id="cd00082">
    <property type="entry name" value="HisKA"/>
    <property type="match status" value="1"/>
</dbReference>
<dbReference type="SUPFAM" id="SSF47384">
    <property type="entry name" value="Homodimeric domain of signal transducing histidine kinase"/>
    <property type="match status" value="1"/>
</dbReference>
<evidence type="ECO:0000313" key="16">
    <source>
        <dbReference type="EMBL" id="SCY84843.1"/>
    </source>
</evidence>
<evidence type="ECO:0000256" key="9">
    <source>
        <dbReference type="PROSITE-ProRule" id="PRU00169"/>
    </source>
</evidence>
<protein>
    <recommendedName>
        <fullName evidence="2">histidine kinase</fullName>
        <ecNumber evidence="2">2.7.13.3</ecNumber>
    </recommendedName>
</protein>
<dbReference type="InterPro" id="IPR001789">
    <property type="entry name" value="Sig_transdc_resp-reg_receiver"/>
</dbReference>
<keyword evidence="17" id="KW-1185">Reference proteome</keyword>
<dbReference type="Pfam" id="PF00072">
    <property type="entry name" value="Response_reg"/>
    <property type="match status" value="1"/>
</dbReference>
<evidence type="ECO:0000256" key="11">
    <source>
        <dbReference type="SAM" id="Phobius"/>
    </source>
</evidence>
<feature type="domain" description="Histidine kinase" evidence="12">
    <location>
        <begin position="632"/>
        <end position="856"/>
    </location>
</feature>
<feature type="coiled-coil region" evidence="10">
    <location>
        <begin position="596"/>
        <end position="626"/>
    </location>
</feature>
<dbReference type="Pfam" id="PF13426">
    <property type="entry name" value="PAS_9"/>
    <property type="match status" value="1"/>
</dbReference>
<evidence type="ECO:0000256" key="8">
    <source>
        <dbReference type="ARBA" id="ARBA00023012"/>
    </source>
</evidence>
<feature type="transmembrane region" description="Helical" evidence="11">
    <location>
        <begin position="172"/>
        <end position="190"/>
    </location>
</feature>
<dbReference type="SMART" id="SM00448">
    <property type="entry name" value="REC"/>
    <property type="match status" value="1"/>
</dbReference>
<feature type="coiled-coil region" evidence="10">
    <location>
        <begin position="450"/>
        <end position="491"/>
    </location>
</feature>
<dbReference type="SUPFAM" id="SSF55874">
    <property type="entry name" value="ATPase domain of HSP90 chaperone/DNA topoisomerase II/histidine kinase"/>
    <property type="match status" value="1"/>
</dbReference>
<dbReference type="SMART" id="SM00086">
    <property type="entry name" value="PAC"/>
    <property type="match status" value="1"/>
</dbReference>
<feature type="domain" description="PAC" evidence="15">
    <location>
        <begin position="560"/>
        <end position="612"/>
    </location>
</feature>
<dbReference type="InterPro" id="IPR011006">
    <property type="entry name" value="CheY-like_superfamily"/>
</dbReference>
<feature type="domain" description="Response regulatory" evidence="13">
    <location>
        <begin position="874"/>
        <end position="990"/>
    </location>
</feature>
<dbReference type="InterPro" id="IPR035965">
    <property type="entry name" value="PAS-like_dom_sf"/>
</dbReference>
<evidence type="ECO:0000256" key="3">
    <source>
        <dbReference type="ARBA" id="ARBA00022553"/>
    </source>
</evidence>
<dbReference type="InterPro" id="IPR001610">
    <property type="entry name" value="PAC"/>
</dbReference>
<dbReference type="EC" id="2.7.13.3" evidence="2"/>
<dbReference type="Proteomes" id="UP000198870">
    <property type="component" value="Unassembled WGS sequence"/>
</dbReference>
<evidence type="ECO:0000256" key="10">
    <source>
        <dbReference type="SAM" id="Coils"/>
    </source>
</evidence>
<evidence type="ECO:0000259" key="14">
    <source>
        <dbReference type="PROSITE" id="PS50112"/>
    </source>
</evidence>
<keyword evidence="10" id="KW-0175">Coiled coil</keyword>
<comment type="catalytic activity">
    <reaction evidence="1">
        <text>ATP + protein L-histidine = ADP + protein N-phospho-L-histidine.</text>
        <dbReference type="EC" id="2.7.13.3"/>
    </reaction>
</comment>
<feature type="transmembrane region" description="Helical" evidence="11">
    <location>
        <begin position="222"/>
        <end position="241"/>
    </location>
</feature>
<feature type="transmembrane region" description="Helical" evidence="11">
    <location>
        <begin position="253"/>
        <end position="272"/>
    </location>
</feature>
<evidence type="ECO:0000256" key="6">
    <source>
        <dbReference type="ARBA" id="ARBA00022777"/>
    </source>
</evidence>
<keyword evidence="6" id="KW-0418">Kinase</keyword>
<keyword evidence="5" id="KW-0547">Nucleotide-binding</keyword>
<keyword evidence="11" id="KW-0472">Membrane</keyword>
<dbReference type="NCBIfam" id="TIGR00229">
    <property type="entry name" value="sensory_box"/>
    <property type="match status" value="1"/>
</dbReference>
<keyword evidence="11" id="KW-1133">Transmembrane helix</keyword>
<evidence type="ECO:0000256" key="2">
    <source>
        <dbReference type="ARBA" id="ARBA00012438"/>
    </source>
</evidence>
<evidence type="ECO:0000259" key="12">
    <source>
        <dbReference type="PROSITE" id="PS50109"/>
    </source>
</evidence>
<dbReference type="GO" id="GO:0000155">
    <property type="term" value="F:phosphorelay sensor kinase activity"/>
    <property type="evidence" value="ECO:0007669"/>
    <property type="project" value="InterPro"/>
</dbReference>
<feature type="transmembrane region" description="Helical" evidence="11">
    <location>
        <begin position="626"/>
        <end position="647"/>
    </location>
</feature>
<dbReference type="GO" id="GO:0005524">
    <property type="term" value="F:ATP binding"/>
    <property type="evidence" value="ECO:0007669"/>
    <property type="project" value="UniProtKB-KW"/>
</dbReference>
<dbReference type="Pfam" id="PF02518">
    <property type="entry name" value="HATPase_c"/>
    <property type="match status" value="1"/>
</dbReference>
<dbReference type="Gene3D" id="3.40.50.2300">
    <property type="match status" value="1"/>
</dbReference>
<dbReference type="PRINTS" id="PR00344">
    <property type="entry name" value="BCTRLSENSOR"/>
</dbReference>
<dbReference type="PANTHER" id="PTHR43065:SF46">
    <property type="entry name" value="C4-DICARBOXYLATE TRANSPORT SENSOR PROTEIN DCTB"/>
    <property type="match status" value="1"/>
</dbReference>
<feature type="domain" description="PAS" evidence="14">
    <location>
        <begin position="481"/>
        <end position="552"/>
    </location>
</feature>
<keyword evidence="8" id="KW-0902">Two-component regulatory system</keyword>
<dbReference type="InterPro" id="IPR003661">
    <property type="entry name" value="HisK_dim/P_dom"/>
</dbReference>
<sequence>MRDVQLMFHIPAAMTVFIGLFLAVAARLKGRFRVENPFFPFVCLLWSLDALFYFIQPLVPVTLSVCMERLHHLLFVWVSLAHIHFVYRWLDLRNDRLERFGLGVTLGLSAASLTPWYVQGVHRYPWGVVADAGPLFYLHVLVCVVTAGYLLRLCRGGMGWAYSVEEQRDLRLAVGSVVSAVVLFTLDLIPLSGFSLYTPGNWLFFPMLTLACALFRDRVSNVCAVVRFLVVGGVAAGLFLAPNFGLLYLIHPFFRAIGPVTLFFFILCWFYLSFRALQVMLPVVHRLQGRQRLDLKKVETHFSENILLLRRTDEMINEFRRTVGETLRIRGMVFFTRKGEGFLEEDTGRALELSEATHRWLSLLQVPLDRREVERRAANQEVRREVVVLLDQCGCGYIVSLSRYGELLGLVLFPKKSARLGLTLGEERFVSRIKEFVSIALYNSTVYQNLSRLQEELSRHTGALVEEAAERKRTQEEAEQSEKRSRLLADNVMETISILSIEPLEFTYLSPSVVKLLGYEEEELIGQCVGIVLTDDSEREIRSVLNHALTSRGGYPRNAFIYETELKRKDGSRVWSELSARFLRDEGGKAREILLVSRDITERRHLEREREALQRKLRQAQKMESIGVLAGGIAHDFNSILMAVMGYTRLAIMYISEENVKAREKIMQIEKAGQRARDLVAQILAFSRRNKQKREPCYLREHLKETVGFLSASLPSTIDVRFTAGEGKLRVVADAVQIHQIIINLATNAFHAIGEGGGAIHVHAEEVTVEENLSLVLHLPEGPYVRLSVSDTGHGVDPEIAPRIFEPYYTTKEVGKGTGMGLAVVHGIVLNHGGAVSLDSERGKGATFHVYLPIVPLDGSGPEGARAVGEAKGTVLLLDDEEILIDLAREVLGRLGYEVEAFTDGQKALEVFAQRPKKYEAVVMDLFTEGVGGVEMVRTVRDHAPGIPLVVTSGRPEPMTRSSLGNVEGAEILLKPFTLKELAEVLGRVIA</sequence>
<evidence type="ECO:0000256" key="5">
    <source>
        <dbReference type="ARBA" id="ARBA00022741"/>
    </source>
</evidence>
<dbReference type="SUPFAM" id="SSF52172">
    <property type="entry name" value="CheY-like"/>
    <property type="match status" value="1"/>
</dbReference>